<comment type="caution">
    <text evidence="1">The sequence shown here is derived from an EMBL/GenBank/DDBJ whole genome shotgun (WGS) entry which is preliminary data.</text>
</comment>
<gene>
    <name evidence="1" type="ORF">FHS34_007361</name>
</gene>
<evidence type="ECO:0000313" key="1">
    <source>
        <dbReference type="EMBL" id="MBB5931852.1"/>
    </source>
</evidence>
<dbReference type="EMBL" id="JACHJK010000019">
    <property type="protein sequence ID" value="MBB5931852.1"/>
    <property type="molecule type" value="Genomic_DNA"/>
</dbReference>
<protein>
    <submittedName>
        <fullName evidence="1">Uncharacterized protein</fullName>
    </submittedName>
</protein>
<organism evidence="1 2">
    <name type="scientific">Streptomyces echinatus</name>
    <dbReference type="NCBI Taxonomy" id="67293"/>
    <lineage>
        <taxon>Bacteria</taxon>
        <taxon>Bacillati</taxon>
        <taxon>Actinomycetota</taxon>
        <taxon>Actinomycetes</taxon>
        <taxon>Kitasatosporales</taxon>
        <taxon>Streptomycetaceae</taxon>
        <taxon>Streptomyces</taxon>
    </lineage>
</organism>
<accession>A0A7W9Q350</accession>
<proteinExistence type="predicted"/>
<sequence>MATDTNSLRITGKVQGRDIVLKGPLSKDEIRNQVWWWQNLHPETSKEREDRLHEYDNSEKDVITTLGGYYEVPDDSRTPEADELVEMVYAELNQDQDQR</sequence>
<dbReference type="Proteomes" id="UP000585836">
    <property type="component" value="Unassembled WGS sequence"/>
</dbReference>
<reference evidence="1 2" key="1">
    <citation type="submission" date="2020-08" db="EMBL/GenBank/DDBJ databases">
        <title>Genomic Encyclopedia of Type Strains, Phase III (KMG-III): the genomes of soil and plant-associated and newly described type strains.</title>
        <authorList>
            <person name="Whitman W."/>
        </authorList>
    </citation>
    <scope>NUCLEOTIDE SEQUENCE [LARGE SCALE GENOMIC DNA]</scope>
    <source>
        <strain evidence="1 2">CECT 3313</strain>
    </source>
</reference>
<evidence type="ECO:0000313" key="2">
    <source>
        <dbReference type="Proteomes" id="UP000585836"/>
    </source>
</evidence>
<keyword evidence="2" id="KW-1185">Reference proteome</keyword>
<dbReference type="RefSeq" id="WP_184973670.1">
    <property type="nucleotide sequence ID" value="NZ_JACHJK010000019.1"/>
</dbReference>
<dbReference type="AlphaFoldDB" id="A0A7W9Q350"/>
<name>A0A7W9Q350_9ACTN</name>